<evidence type="ECO:0000313" key="2">
    <source>
        <dbReference type="EMBL" id="CAG6719404.1"/>
    </source>
</evidence>
<dbReference type="AlphaFoldDB" id="A0A8D8Y5P3"/>
<dbReference type="Pfam" id="PF00078">
    <property type="entry name" value="RVT_1"/>
    <property type="match status" value="1"/>
</dbReference>
<dbReference type="EMBL" id="HBUF01358737">
    <property type="protein sequence ID" value="CAG6719404.1"/>
    <property type="molecule type" value="Transcribed_RNA"/>
</dbReference>
<dbReference type="PROSITE" id="PS50878">
    <property type="entry name" value="RT_POL"/>
    <property type="match status" value="1"/>
</dbReference>
<protein>
    <recommendedName>
        <fullName evidence="1">Reverse transcriptase domain-containing protein</fullName>
    </recommendedName>
</protein>
<dbReference type="PANTHER" id="PTHR48462">
    <property type="entry name" value="PROTEIN, PUTATIVE-RELATED"/>
    <property type="match status" value="1"/>
</dbReference>
<sequence length="567" mass="63485">MLQQVKEKAPDIYAFLFQCYRSPSYLFFGNDIITSETGCQQGDPCGPLLFSLSVQPIVESITTEFNMWYLDDATLADSPTTVFENFEKLQKSANNMGLKVNFNKCELYLGEDILNKEIVIQSFSSISPGIRIVSKSEFSLLGSPICEEGFLSFTSPKIEQLKLMISRLTDVNAHTAYLLLKNCFMIPKLTYLLRTSPFWKFVGMMNSIDELLHDSLQAILNISLDKKQWNQATLPINNGGIGIRNVTDIALPAFLSSAHGVSTLVSQVLHFLDQETPIHLVNEAKENWKQINGDHLPEELHVQKCWDIININRIVLEMQPETSVDTARLKALQEKESGAWLKAFPSKNIGTFMENRSFRACMALRLGCKFVKKHKCECGIVVDENGIHGLNCTKSKGRFSRHSELNDIIHRSLASISIPSSLEPSGLSRDDGKRPDGMTLVPWSHGQSLVWDSTCVNTFADTYLKYTKETAGYAAEEAAKRKMKKYITITEQNYIFAPLSFETMGPWSSGTKKIVKKIGEKLTQLTGTTKSKSFLAQRLSLAIQRGNAASVLGTLPTCVGMEEVFYC</sequence>
<dbReference type="InterPro" id="IPR000477">
    <property type="entry name" value="RT_dom"/>
</dbReference>
<proteinExistence type="predicted"/>
<feature type="domain" description="Reverse transcriptase" evidence="1">
    <location>
        <begin position="1"/>
        <end position="145"/>
    </location>
</feature>
<name>A0A8D8Y5P3_9HEMI</name>
<accession>A0A8D8Y5P3</accession>
<evidence type="ECO:0000259" key="1">
    <source>
        <dbReference type="PROSITE" id="PS50878"/>
    </source>
</evidence>
<dbReference type="PANTHER" id="PTHR48462:SF1">
    <property type="entry name" value="PROTEIN, PUTATIVE-RELATED"/>
    <property type="match status" value="1"/>
</dbReference>
<dbReference type="EMBL" id="HBUF01358736">
    <property type="protein sequence ID" value="CAG6719403.1"/>
    <property type="molecule type" value="Transcribed_RNA"/>
</dbReference>
<organism evidence="2">
    <name type="scientific">Cacopsylla melanoneura</name>
    <dbReference type="NCBI Taxonomy" id="428564"/>
    <lineage>
        <taxon>Eukaryota</taxon>
        <taxon>Metazoa</taxon>
        <taxon>Ecdysozoa</taxon>
        <taxon>Arthropoda</taxon>
        <taxon>Hexapoda</taxon>
        <taxon>Insecta</taxon>
        <taxon>Pterygota</taxon>
        <taxon>Neoptera</taxon>
        <taxon>Paraneoptera</taxon>
        <taxon>Hemiptera</taxon>
        <taxon>Sternorrhyncha</taxon>
        <taxon>Psylloidea</taxon>
        <taxon>Psyllidae</taxon>
        <taxon>Psyllinae</taxon>
        <taxon>Cacopsylla</taxon>
    </lineage>
</organism>
<reference evidence="2" key="1">
    <citation type="submission" date="2021-05" db="EMBL/GenBank/DDBJ databases">
        <authorList>
            <person name="Alioto T."/>
            <person name="Alioto T."/>
            <person name="Gomez Garrido J."/>
        </authorList>
    </citation>
    <scope>NUCLEOTIDE SEQUENCE</scope>
</reference>